<dbReference type="RefSeq" id="WP_160298173.1">
    <property type="nucleotide sequence ID" value="NZ_CP158847.1"/>
</dbReference>
<dbReference type="OrthoDB" id="5074402at2"/>
<dbReference type="PATRIC" id="fig|273678.4.peg.1812"/>
<feature type="domain" description="Antitoxin VbhA" evidence="1">
    <location>
        <begin position="13"/>
        <end position="53"/>
    </location>
</feature>
<dbReference type="Proteomes" id="UP000033900">
    <property type="component" value="Unassembled WGS sequence"/>
</dbReference>
<dbReference type="InterPro" id="IPR033788">
    <property type="entry name" value="VbhA-like"/>
</dbReference>
<protein>
    <recommendedName>
        <fullName evidence="1">Antitoxin VbhA domain-containing protein</fullName>
    </recommendedName>
</protein>
<dbReference type="InterPro" id="IPR043038">
    <property type="entry name" value="VbhA_sf"/>
</dbReference>
<dbReference type="EMBL" id="JYJB01000008">
    <property type="protein sequence ID" value="KJL48177.1"/>
    <property type="molecule type" value="Genomic_DNA"/>
</dbReference>
<reference evidence="2 3" key="1">
    <citation type="submission" date="2015-02" db="EMBL/GenBank/DDBJ databases">
        <title>Draft genome sequences of ten Microbacterium spp. with emphasis on heavy metal contaminated environments.</title>
        <authorList>
            <person name="Corretto E."/>
        </authorList>
    </citation>
    <scope>NUCLEOTIDE SEQUENCE [LARGE SCALE GENOMIC DNA]</scope>
    <source>
        <strain evidence="2 3">SA35</strain>
    </source>
</reference>
<dbReference type="CDD" id="cd11586">
    <property type="entry name" value="VbhA_like"/>
    <property type="match status" value="1"/>
</dbReference>
<organism evidence="2 3">
    <name type="scientific">Microbacterium hydrocarbonoxydans</name>
    <dbReference type="NCBI Taxonomy" id="273678"/>
    <lineage>
        <taxon>Bacteria</taxon>
        <taxon>Bacillati</taxon>
        <taxon>Actinomycetota</taxon>
        <taxon>Actinomycetes</taxon>
        <taxon>Micrococcales</taxon>
        <taxon>Microbacteriaceae</taxon>
        <taxon>Microbacterium</taxon>
    </lineage>
</organism>
<sequence>MLSNQQKRDLTVDTMGSWALEGMKPEPDTLDRLRSFVIGAVTLDEAIDRAKTRYAAHR</sequence>
<dbReference type="STRING" id="273678.RS84_01808"/>
<keyword evidence="3" id="KW-1185">Reference proteome</keyword>
<dbReference type="Pfam" id="PF18495">
    <property type="entry name" value="VbhA"/>
    <property type="match status" value="1"/>
</dbReference>
<name>A0A0M2HN44_9MICO</name>
<dbReference type="AlphaFoldDB" id="A0A0M2HN44"/>
<dbReference type="InterPro" id="IPR041535">
    <property type="entry name" value="VbhA"/>
</dbReference>
<dbReference type="Gene3D" id="1.10.8.1050">
    <property type="entry name" value="Antitoxin VbhA-like"/>
    <property type="match status" value="1"/>
</dbReference>
<proteinExistence type="predicted"/>
<evidence type="ECO:0000313" key="3">
    <source>
        <dbReference type="Proteomes" id="UP000033900"/>
    </source>
</evidence>
<evidence type="ECO:0000313" key="2">
    <source>
        <dbReference type="EMBL" id="KJL48177.1"/>
    </source>
</evidence>
<accession>A0A0M2HN44</accession>
<gene>
    <name evidence="2" type="ORF">RS84_01808</name>
</gene>
<comment type="caution">
    <text evidence="2">The sequence shown here is derived from an EMBL/GenBank/DDBJ whole genome shotgun (WGS) entry which is preliminary data.</text>
</comment>
<evidence type="ECO:0000259" key="1">
    <source>
        <dbReference type="Pfam" id="PF18495"/>
    </source>
</evidence>